<dbReference type="AlphaFoldDB" id="A0A2T3BFF9"/>
<dbReference type="InParanoid" id="A0A2T3BFF9"/>
<feature type="region of interest" description="Disordered" evidence="1">
    <location>
        <begin position="23"/>
        <end position="52"/>
    </location>
</feature>
<evidence type="ECO:0000313" key="2">
    <source>
        <dbReference type="EMBL" id="PSS28068.1"/>
    </source>
</evidence>
<dbReference type="RefSeq" id="XP_024725593.1">
    <property type="nucleotide sequence ID" value="XM_024865062.1"/>
</dbReference>
<evidence type="ECO:0008006" key="4">
    <source>
        <dbReference type="Google" id="ProtNLM"/>
    </source>
</evidence>
<dbReference type="Proteomes" id="UP000241818">
    <property type="component" value="Unassembled WGS sequence"/>
</dbReference>
<keyword evidence="3" id="KW-1185">Reference proteome</keyword>
<evidence type="ECO:0000313" key="3">
    <source>
        <dbReference type="Proteomes" id="UP000241818"/>
    </source>
</evidence>
<sequence>MANVKPEAPETIDVKAHIALAPVERPSLATPSPAELPQHSPTPDEKGFPHFEDGDVLIVSGDGRSWKLHSTTLRNASGRFKTLLDENDARHITKKQKIEGKTIRFKLEMSASEDSPDIRFRSFRAFSSSSKHSFQVNVNGILNGLGHHQLYDNLFKCFYNIDPEFSAIGDDNGSRRIYDAVSLLQAAEYLDAAKTVRIVIEAHLLRLDQMIWDHVEVNAEVWSDVAIRLQSPILFREAIAHIIGKWDYPNGLKKEFLKSQDNGPAIVKLAEAKVKEIKDKKVHVERLLIEYFPEKMMHPETPGLVPGRATYATDIYLWQALCLVRQYVTSAYLNNLHHRALDGGASFYRSIGMGGDAYLGRDVLALFHTNFSMSSKGKTCLQSAVEFFKDAIKPIVADLLVLGTHGQQAPDRVLPYLTCAEILDEELPWVIERAEAAVKQRD</sequence>
<dbReference type="OrthoDB" id="2129688at2759"/>
<dbReference type="EMBL" id="KZ679006">
    <property type="protein sequence ID" value="PSS28068.1"/>
    <property type="molecule type" value="Genomic_DNA"/>
</dbReference>
<dbReference type="STRING" id="857342.A0A2T3BFF9"/>
<dbReference type="GeneID" id="36573143"/>
<accession>A0A2T3BFF9</accession>
<dbReference type="PANTHER" id="PTHR38119:SF2">
    <property type="entry name" value="TRANSCRIPTION FACTOR DOMAIN-CONTAINING PROTEIN"/>
    <property type="match status" value="1"/>
</dbReference>
<feature type="compositionally biased region" description="Basic and acidic residues" evidence="1">
    <location>
        <begin position="42"/>
        <end position="52"/>
    </location>
</feature>
<proteinExistence type="predicted"/>
<reference evidence="2 3" key="1">
    <citation type="journal article" date="2018" name="New Phytol.">
        <title>Comparative genomics and transcriptomics depict ericoid mycorrhizal fungi as versatile saprotrophs and plant mutualists.</title>
        <authorList>
            <person name="Martino E."/>
            <person name="Morin E."/>
            <person name="Grelet G.A."/>
            <person name="Kuo A."/>
            <person name="Kohler A."/>
            <person name="Daghino S."/>
            <person name="Barry K.W."/>
            <person name="Cichocki N."/>
            <person name="Clum A."/>
            <person name="Dockter R.B."/>
            <person name="Hainaut M."/>
            <person name="Kuo R.C."/>
            <person name="LaButti K."/>
            <person name="Lindahl B.D."/>
            <person name="Lindquist E.A."/>
            <person name="Lipzen A."/>
            <person name="Khouja H.R."/>
            <person name="Magnuson J."/>
            <person name="Murat C."/>
            <person name="Ohm R.A."/>
            <person name="Singer S.W."/>
            <person name="Spatafora J.W."/>
            <person name="Wang M."/>
            <person name="Veneault-Fourrey C."/>
            <person name="Henrissat B."/>
            <person name="Grigoriev I.V."/>
            <person name="Martin F.M."/>
            <person name="Perotto S."/>
        </authorList>
    </citation>
    <scope>NUCLEOTIDE SEQUENCE [LARGE SCALE GENOMIC DNA]</scope>
    <source>
        <strain evidence="2 3">ATCC 22711</strain>
    </source>
</reference>
<gene>
    <name evidence="2" type="ORF">M430DRAFT_24435</name>
</gene>
<dbReference type="PANTHER" id="PTHR38119">
    <property type="entry name" value="BTB DOMAIN-CONTAINING PROTEIN-RELATED"/>
    <property type="match status" value="1"/>
</dbReference>
<name>A0A2T3BFF9_AMORE</name>
<protein>
    <recommendedName>
        <fullName evidence="4">BTB domain-containing protein</fullName>
    </recommendedName>
</protein>
<evidence type="ECO:0000256" key="1">
    <source>
        <dbReference type="SAM" id="MobiDB-lite"/>
    </source>
</evidence>
<organism evidence="2 3">
    <name type="scientific">Amorphotheca resinae ATCC 22711</name>
    <dbReference type="NCBI Taxonomy" id="857342"/>
    <lineage>
        <taxon>Eukaryota</taxon>
        <taxon>Fungi</taxon>
        <taxon>Dikarya</taxon>
        <taxon>Ascomycota</taxon>
        <taxon>Pezizomycotina</taxon>
        <taxon>Leotiomycetes</taxon>
        <taxon>Helotiales</taxon>
        <taxon>Amorphothecaceae</taxon>
        <taxon>Amorphotheca</taxon>
    </lineage>
</organism>